<reference evidence="1 2" key="1">
    <citation type="submission" date="2024-02" db="EMBL/GenBank/DDBJ databases">
        <title>Genome and pathogenicity analysis of Helicobacter mastomyrinus isolated from mice.</title>
        <authorList>
            <person name="Zhu L."/>
        </authorList>
    </citation>
    <scope>NUCLEOTIDE SEQUENCE [LARGE SCALE GENOMIC DNA]</scope>
    <source>
        <strain evidence="1 2">Hm-17</strain>
    </source>
</reference>
<sequence length="47" mass="4952">MLLVSGDKAESEKLEKAIKEAQIPALLKLAKILCVKSVSVLGSGKVD</sequence>
<dbReference type="EMBL" id="CP145316">
    <property type="protein sequence ID" value="XAM17770.1"/>
    <property type="molecule type" value="Genomic_DNA"/>
</dbReference>
<accession>A0ABZ3F6E3</accession>
<evidence type="ECO:0000313" key="2">
    <source>
        <dbReference type="Proteomes" id="UP001434737"/>
    </source>
</evidence>
<name>A0ABZ3F6E3_9HELI</name>
<organism evidence="1 2">
    <name type="scientific">Helicobacter mastomyrinus</name>
    <dbReference type="NCBI Taxonomy" id="287948"/>
    <lineage>
        <taxon>Bacteria</taxon>
        <taxon>Pseudomonadati</taxon>
        <taxon>Campylobacterota</taxon>
        <taxon>Epsilonproteobacteria</taxon>
        <taxon>Campylobacterales</taxon>
        <taxon>Helicobacteraceae</taxon>
        <taxon>Helicobacter</taxon>
    </lineage>
</organism>
<protein>
    <submittedName>
        <fullName evidence="1">Uncharacterized protein</fullName>
    </submittedName>
</protein>
<evidence type="ECO:0000313" key="1">
    <source>
        <dbReference type="EMBL" id="XAM17770.1"/>
    </source>
</evidence>
<proteinExistence type="predicted"/>
<dbReference type="RefSeq" id="WP_295698242.1">
    <property type="nucleotide sequence ID" value="NZ_CP145316.1"/>
</dbReference>
<keyword evidence="2" id="KW-1185">Reference proteome</keyword>
<gene>
    <name evidence="1" type="ORF">V3I05_08765</name>
</gene>
<dbReference type="Proteomes" id="UP001434737">
    <property type="component" value="Chromosome"/>
</dbReference>